<keyword evidence="4" id="KW-1185">Reference proteome</keyword>
<dbReference type="RefSeq" id="WP_126831709.1">
    <property type="nucleotide sequence ID" value="NZ_CBCRYB010000001.1"/>
</dbReference>
<dbReference type="OrthoDB" id="2194677at2"/>
<dbReference type="Proteomes" id="UP000287101">
    <property type="component" value="Unassembled WGS sequence"/>
</dbReference>
<reference evidence="3 4" key="1">
    <citation type="submission" date="2017-05" db="EMBL/GenBank/DDBJ databases">
        <title>Vagococcus spp. assemblies.</title>
        <authorList>
            <person name="Gulvik C.A."/>
        </authorList>
    </citation>
    <scope>NUCLEOTIDE SEQUENCE [LARGE SCALE GENOMIC DNA]</scope>
    <source>
        <strain evidence="3 4">CCUG 41755</strain>
    </source>
</reference>
<dbReference type="AlphaFoldDB" id="A0A430A8V9"/>
<dbReference type="InterPro" id="IPR010982">
    <property type="entry name" value="Lambda_DNA-bd_dom_sf"/>
</dbReference>
<dbReference type="PROSITE" id="PS50943">
    <property type="entry name" value="HTH_CROC1"/>
    <property type="match status" value="1"/>
</dbReference>
<evidence type="ECO:0000259" key="2">
    <source>
        <dbReference type="PROSITE" id="PS50943"/>
    </source>
</evidence>
<dbReference type="SUPFAM" id="SSF47413">
    <property type="entry name" value="lambda repressor-like DNA-binding domains"/>
    <property type="match status" value="1"/>
</dbReference>
<dbReference type="GO" id="GO:0003677">
    <property type="term" value="F:DNA binding"/>
    <property type="evidence" value="ECO:0007669"/>
    <property type="project" value="UniProtKB-KW"/>
</dbReference>
<evidence type="ECO:0000256" key="1">
    <source>
        <dbReference type="ARBA" id="ARBA00023125"/>
    </source>
</evidence>
<dbReference type="SMART" id="SM00530">
    <property type="entry name" value="HTH_XRE"/>
    <property type="match status" value="1"/>
</dbReference>
<sequence>MEHLENFAKQVKSYRLYNKLTQTELGQTIGVSKQSIINYEKGTSFPSGERLSKLSKLIGMEPTELLQHDNFKSSEELEWKFWINEHGKFELNLIQSDYSNLNESERKKILLNYMKDNMESVQIKQAITQFFKLQKETVSEQYTNELIQNTLNPELLFDGDITVTNTKD</sequence>
<dbReference type="Gene3D" id="1.10.260.40">
    <property type="entry name" value="lambda repressor-like DNA-binding domains"/>
    <property type="match status" value="1"/>
</dbReference>
<protein>
    <recommendedName>
        <fullName evidence="2">HTH cro/C1-type domain-containing protein</fullName>
    </recommendedName>
</protein>
<proteinExistence type="predicted"/>
<dbReference type="InterPro" id="IPR001387">
    <property type="entry name" value="Cro/C1-type_HTH"/>
</dbReference>
<dbReference type="PANTHER" id="PTHR46558">
    <property type="entry name" value="TRACRIPTIONAL REGULATORY PROTEIN-RELATED-RELATED"/>
    <property type="match status" value="1"/>
</dbReference>
<name>A0A430A8V9_9ENTE</name>
<accession>A0A430A8V9</accession>
<evidence type="ECO:0000313" key="4">
    <source>
        <dbReference type="Proteomes" id="UP000287101"/>
    </source>
</evidence>
<organism evidence="3 4">
    <name type="scientific">Vagococcus fessus</name>
    <dbReference type="NCBI Taxonomy" id="120370"/>
    <lineage>
        <taxon>Bacteria</taxon>
        <taxon>Bacillati</taxon>
        <taxon>Bacillota</taxon>
        <taxon>Bacilli</taxon>
        <taxon>Lactobacillales</taxon>
        <taxon>Enterococcaceae</taxon>
        <taxon>Vagococcus</taxon>
    </lineage>
</organism>
<comment type="caution">
    <text evidence="3">The sequence shown here is derived from an EMBL/GenBank/DDBJ whole genome shotgun (WGS) entry which is preliminary data.</text>
</comment>
<dbReference type="EMBL" id="NGJY01000002">
    <property type="protein sequence ID" value="RSU03499.1"/>
    <property type="molecule type" value="Genomic_DNA"/>
</dbReference>
<keyword evidence="1" id="KW-0238">DNA-binding</keyword>
<dbReference type="PANTHER" id="PTHR46558:SF11">
    <property type="entry name" value="HTH-TYPE TRANSCRIPTIONAL REGULATOR XRE"/>
    <property type="match status" value="1"/>
</dbReference>
<dbReference type="Pfam" id="PF01381">
    <property type="entry name" value="HTH_3"/>
    <property type="match status" value="1"/>
</dbReference>
<gene>
    <name evidence="3" type="ORF">CBF31_07245</name>
</gene>
<evidence type="ECO:0000313" key="3">
    <source>
        <dbReference type="EMBL" id="RSU03499.1"/>
    </source>
</evidence>
<dbReference type="CDD" id="cd00093">
    <property type="entry name" value="HTH_XRE"/>
    <property type="match status" value="1"/>
</dbReference>
<feature type="domain" description="HTH cro/C1-type" evidence="2">
    <location>
        <begin position="11"/>
        <end position="65"/>
    </location>
</feature>